<keyword evidence="1" id="KW-0732">Signal</keyword>
<accession>A0A7C3PRS5</accession>
<sequence>MKRNIVTGLIAIPLLVQGLFVAPVNAQAGVDTQQLPQSVVNDLLRNDSQDFFRRGREEFDQQIHDLQERQAKPPGEILQVNPELTPTLEQQLNELSTRTHRFPVEDQQK</sequence>
<evidence type="ECO:0000256" key="1">
    <source>
        <dbReference type="SAM" id="SignalP"/>
    </source>
</evidence>
<protein>
    <submittedName>
        <fullName evidence="2">Uncharacterized protein</fullName>
    </submittedName>
</protein>
<dbReference type="EMBL" id="DSRU01000258">
    <property type="protein sequence ID" value="HFM99601.1"/>
    <property type="molecule type" value="Genomic_DNA"/>
</dbReference>
<proteinExistence type="predicted"/>
<organism evidence="2">
    <name type="scientific">Oscillatoriales cyanobacterium SpSt-418</name>
    <dbReference type="NCBI Taxonomy" id="2282169"/>
    <lineage>
        <taxon>Bacteria</taxon>
        <taxon>Bacillati</taxon>
        <taxon>Cyanobacteriota</taxon>
        <taxon>Cyanophyceae</taxon>
        <taxon>Oscillatoriophycideae</taxon>
        <taxon>Oscillatoriales</taxon>
    </lineage>
</organism>
<comment type="caution">
    <text evidence="2">The sequence shown here is derived from an EMBL/GenBank/DDBJ whole genome shotgun (WGS) entry which is preliminary data.</text>
</comment>
<gene>
    <name evidence="2" type="ORF">ENR64_17940</name>
</gene>
<reference evidence="2" key="1">
    <citation type="journal article" date="2020" name="mSystems">
        <title>Genome- and Community-Level Interaction Insights into Carbon Utilization and Element Cycling Functions of Hydrothermarchaeota in Hydrothermal Sediment.</title>
        <authorList>
            <person name="Zhou Z."/>
            <person name="Liu Y."/>
            <person name="Xu W."/>
            <person name="Pan J."/>
            <person name="Luo Z.H."/>
            <person name="Li M."/>
        </authorList>
    </citation>
    <scope>NUCLEOTIDE SEQUENCE [LARGE SCALE GENOMIC DNA]</scope>
    <source>
        <strain evidence="2">SpSt-418</strain>
    </source>
</reference>
<dbReference type="AlphaFoldDB" id="A0A7C3PRS5"/>
<feature type="signal peptide" evidence="1">
    <location>
        <begin position="1"/>
        <end position="28"/>
    </location>
</feature>
<feature type="chain" id="PRO_5028064307" evidence="1">
    <location>
        <begin position="29"/>
        <end position="109"/>
    </location>
</feature>
<name>A0A7C3PRS5_9CYAN</name>
<evidence type="ECO:0000313" key="2">
    <source>
        <dbReference type="EMBL" id="HFM99601.1"/>
    </source>
</evidence>